<reference evidence="3" key="1">
    <citation type="journal article" date="2014" name="Genome Announc.">
        <title>Draft Genome Sequences of Three Alkaliphilic Bacillus Strains, Bacillus wakoensis JCM 9140T, Bacillus akibai JCM 9157T, and Bacillus hemicellulosilyticus JCM 9152T.</title>
        <authorList>
            <person name="Yuki M."/>
            <person name="Oshima K."/>
            <person name="Suda W."/>
            <person name="Oshida Y."/>
            <person name="Kitamura K."/>
            <person name="Iida T."/>
            <person name="Hattori M."/>
            <person name="Ohkuma M."/>
        </authorList>
    </citation>
    <scope>NUCLEOTIDE SEQUENCE [LARGE SCALE GENOMIC DNA]</scope>
    <source>
        <strain evidence="3">JCM 9140</strain>
    </source>
</reference>
<dbReference type="InterPro" id="IPR010982">
    <property type="entry name" value="Lambda_DNA-bd_dom_sf"/>
</dbReference>
<keyword evidence="4" id="KW-1185">Reference proteome</keyword>
<accession>W4Q6Z0</accession>
<dbReference type="Gene3D" id="1.10.260.40">
    <property type="entry name" value="lambda repressor-like DNA-binding domains"/>
    <property type="match status" value="1"/>
</dbReference>
<dbReference type="InterPro" id="IPR013096">
    <property type="entry name" value="Cupin_2"/>
</dbReference>
<dbReference type="GO" id="GO:0005829">
    <property type="term" value="C:cytosol"/>
    <property type="evidence" value="ECO:0007669"/>
    <property type="project" value="TreeGrafter"/>
</dbReference>
<proteinExistence type="predicted"/>
<comment type="caution">
    <text evidence="3">The sequence shown here is derived from an EMBL/GenBank/DDBJ whole genome shotgun (WGS) entry which is preliminary data.</text>
</comment>
<dbReference type="CDD" id="cd02209">
    <property type="entry name" value="cupin_XRE_C"/>
    <property type="match status" value="1"/>
</dbReference>
<name>W4Q6Z0_9BACI</name>
<dbReference type="SMART" id="SM00530">
    <property type="entry name" value="HTH_XRE"/>
    <property type="match status" value="1"/>
</dbReference>
<dbReference type="SUPFAM" id="SSF51182">
    <property type="entry name" value="RmlC-like cupins"/>
    <property type="match status" value="1"/>
</dbReference>
<evidence type="ECO:0000256" key="1">
    <source>
        <dbReference type="ARBA" id="ARBA00023125"/>
    </source>
</evidence>
<keyword evidence="1 3" id="KW-0238">DNA-binding</keyword>
<dbReference type="GO" id="GO:0003677">
    <property type="term" value="F:DNA binding"/>
    <property type="evidence" value="ECO:0007669"/>
    <property type="project" value="UniProtKB-KW"/>
</dbReference>
<dbReference type="InterPro" id="IPR011051">
    <property type="entry name" value="RmlC_Cupin_sf"/>
</dbReference>
<dbReference type="PANTHER" id="PTHR46797:SF24">
    <property type="entry name" value="DNA-BINDING PHAGE PROTEIN"/>
    <property type="match status" value="1"/>
</dbReference>
<protein>
    <submittedName>
        <fullName evidence="3">DNA-binding protein</fullName>
    </submittedName>
</protein>
<dbReference type="AlphaFoldDB" id="W4Q6Z0"/>
<dbReference type="InterPro" id="IPR050807">
    <property type="entry name" value="TransReg_Diox_bact_type"/>
</dbReference>
<evidence type="ECO:0000259" key="2">
    <source>
        <dbReference type="PROSITE" id="PS50943"/>
    </source>
</evidence>
<organism evidence="3 4">
    <name type="scientific">Halalkalibacter wakoensis JCM 9140</name>
    <dbReference type="NCBI Taxonomy" id="1236970"/>
    <lineage>
        <taxon>Bacteria</taxon>
        <taxon>Bacillati</taxon>
        <taxon>Bacillota</taxon>
        <taxon>Bacilli</taxon>
        <taxon>Bacillales</taxon>
        <taxon>Bacillaceae</taxon>
        <taxon>Halalkalibacter</taxon>
    </lineage>
</organism>
<dbReference type="Proteomes" id="UP000018890">
    <property type="component" value="Unassembled WGS sequence"/>
</dbReference>
<dbReference type="Pfam" id="PF01381">
    <property type="entry name" value="HTH_3"/>
    <property type="match status" value="1"/>
</dbReference>
<dbReference type="Gene3D" id="2.60.120.10">
    <property type="entry name" value="Jelly Rolls"/>
    <property type="match status" value="1"/>
</dbReference>
<dbReference type="EMBL" id="BAUT01000050">
    <property type="protein sequence ID" value="GAE27433.1"/>
    <property type="molecule type" value="Genomic_DNA"/>
</dbReference>
<dbReference type="InterPro" id="IPR014710">
    <property type="entry name" value="RmlC-like_jellyroll"/>
</dbReference>
<feature type="domain" description="HTH cro/C1-type" evidence="2">
    <location>
        <begin position="22"/>
        <end position="76"/>
    </location>
</feature>
<dbReference type="SUPFAM" id="SSF47413">
    <property type="entry name" value="lambda repressor-like DNA-binding domains"/>
    <property type="match status" value="1"/>
</dbReference>
<dbReference type="Pfam" id="PF07883">
    <property type="entry name" value="Cupin_2"/>
    <property type="match status" value="1"/>
</dbReference>
<sequence>MQMDVTNQTDAEKLAKQVGHTLRKIRQERGLTLQQLVDVTDVSKLTLSKIERGEANPSLTVIWKIANGLQIPISFLLNDTSEIKVSRAHTGNKVISANKACTLEPMFDTSTFGSSEIHRAFLQPNSEYNPGAHQTGVIEYVTVMHGQLTLKIEDDYYHLSEYDSIKFHGDKEHTYINPSNEKTVLHFVMTYLNSY</sequence>
<dbReference type="PROSITE" id="PS50943">
    <property type="entry name" value="HTH_CROC1"/>
    <property type="match status" value="1"/>
</dbReference>
<dbReference type="PANTHER" id="PTHR46797">
    <property type="entry name" value="HTH-TYPE TRANSCRIPTIONAL REGULATOR"/>
    <property type="match status" value="1"/>
</dbReference>
<dbReference type="GO" id="GO:0003700">
    <property type="term" value="F:DNA-binding transcription factor activity"/>
    <property type="evidence" value="ECO:0007669"/>
    <property type="project" value="TreeGrafter"/>
</dbReference>
<dbReference type="CDD" id="cd00093">
    <property type="entry name" value="HTH_XRE"/>
    <property type="match status" value="1"/>
</dbReference>
<gene>
    <name evidence="3" type="ORF">JCM9140_3580</name>
</gene>
<dbReference type="InterPro" id="IPR001387">
    <property type="entry name" value="Cro/C1-type_HTH"/>
</dbReference>
<evidence type="ECO:0000313" key="4">
    <source>
        <dbReference type="Proteomes" id="UP000018890"/>
    </source>
</evidence>
<evidence type="ECO:0000313" key="3">
    <source>
        <dbReference type="EMBL" id="GAE27433.1"/>
    </source>
</evidence>
<dbReference type="STRING" id="1236970.JCM9140_3580"/>